<gene>
    <name evidence="1" type="ORF">AVEN_25953_1</name>
</gene>
<keyword evidence="2" id="KW-1185">Reference proteome</keyword>
<reference evidence="1 2" key="1">
    <citation type="journal article" date="2019" name="Sci. Rep.">
        <title>Orb-weaving spider Araneus ventricosus genome elucidates the spidroin gene catalogue.</title>
        <authorList>
            <person name="Kono N."/>
            <person name="Nakamura H."/>
            <person name="Ohtoshi R."/>
            <person name="Moran D.A.P."/>
            <person name="Shinohara A."/>
            <person name="Yoshida Y."/>
            <person name="Fujiwara M."/>
            <person name="Mori M."/>
            <person name="Tomita M."/>
            <person name="Arakawa K."/>
        </authorList>
    </citation>
    <scope>NUCLEOTIDE SEQUENCE [LARGE SCALE GENOMIC DNA]</scope>
</reference>
<evidence type="ECO:0000313" key="2">
    <source>
        <dbReference type="Proteomes" id="UP000499080"/>
    </source>
</evidence>
<organism evidence="1 2">
    <name type="scientific">Araneus ventricosus</name>
    <name type="common">Orbweaver spider</name>
    <name type="synonym">Epeira ventricosa</name>
    <dbReference type="NCBI Taxonomy" id="182803"/>
    <lineage>
        <taxon>Eukaryota</taxon>
        <taxon>Metazoa</taxon>
        <taxon>Ecdysozoa</taxon>
        <taxon>Arthropoda</taxon>
        <taxon>Chelicerata</taxon>
        <taxon>Arachnida</taxon>
        <taxon>Araneae</taxon>
        <taxon>Araneomorphae</taxon>
        <taxon>Entelegynae</taxon>
        <taxon>Araneoidea</taxon>
        <taxon>Araneidae</taxon>
        <taxon>Araneus</taxon>
    </lineage>
</organism>
<proteinExistence type="predicted"/>
<dbReference type="Proteomes" id="UP000499080">
    <property type="component" value="Unassembled WGS sequence"/>
</dbReference>
<comment type="caution">
    <text evidence="1">The sequence shown here is derived from an EMBL/GenBank/DDBJ whole genome shotgun (WGS) entry which is preliminary data.</text>
</comment>
<accession>A0A4Y2K880</accession>
<sequence length="109" mass="12731">MRNIYCYKHGKSLPSNVSLMIGKREFYRGEYGIASSNHVWFPDIGDKFGDFGDEIWDLKGARIFSIFPLGEEIHQNIGENSMGCHDLSERVYKDLTCMRWGVLIHWERL</sequence>
<protein>
    <submittedName>
        <fullName evidence="1">Uncharacterized protein</fullName>
    </submittedName>
</protein>
<name>A0A4Y2K880_ARAVE</name>
<dbReference type="AlphaFoldDB" id="A0A4Y2K880"/>
<evidence type="ECO:0000313" key="1">
    <source>
        <dbReference type="EMBL" id="GBM98477.1"/>
    </source>
</evidence>
<dbReference type="EMBL" id="BGPR01004325">
    <property type="protein sequence ID" value="GBM98477.1"/>
    <property type="molecule type" value="Genomic_DNA"/>
</dbReference>